<gene>
    <name evidence="1" type="ORF">AAFF_G00281760</name>
</gene>
<comment type="caution">
    <text evidence="1">The sequence shown here is derived from an EMBL/GenBank/DDBJ whole genome shotgun (WGS) entry which is preliminary data.</text>
</comment>
<dbReference type="Proteomes" id="UP001221898">
    <property type="component" value="Unassembled WGS sequence"/>
</dbReference>
<name>A0AAD7RAG3_9TELE</name>
<evidence type="ECO:0000313" key="2">
    <source>
        <dbReference type="Proteomes" id="UP001221898"/>
    </source>
</evidence>
<proteinExistence type="predicted"/>
<accession>A0AAD7RAG3</accession>
<keyword evidence="2" id="KW-1185">Reference proteome</keyword>
<organism evidence="1 2">
    <name type="scientific">Aldrovandia affinis</name>
    <dbReference type="NCBI Taxonomy" id="143900"/>
    <lineage>
        <taxon>Eukaryota</taxon>
        <taxon>Metazoa</taxon>
        <taxon>Chordata</taxon>
        <taxon>Craniata</taxon>
        <taxon>Vertebrata</taxon>
        <taxon>Euteleostomi</taxon>
        <taxon>Actinopterygii</taxon>
        <taxon>Neopterygii</taxon>
        <taxon>Teleostei</taxon>
        <taxon>Notacanthiformes</taxon>
        <taxon>Halosauridae</taxon>
        <taxon>Aldrovandia</taxon>
    </lineage>
</organism>
<evidence type="ECO:0000313" key="1">
    <source>
        <dbReference type="EMBL" id="KAJ8372525.1"/>
    </source>
</evidence>
<dbReference type="AlphaFoldDB" id="A0AAD7RAG3"/>
<sequence length="116" mass="12639">MMSSDHRILHALSCSFTDRRDNDDPLEGAMRLVNSGPEGTVCVIQASVRSGSQFHKTAGLMSCVVSPPPLAKRNDVSTTTGEIPMSNSNHAAVLYQQRTLARGESAWEPDLRARRS</sequence>
<dbReference type="EMBL" id="JAINUG010000398">
    <property type="protein sequence ID" value="KAJ8372525.1"/>
    <property type="molecule type" value="Genomic_DNA"/>
</dbReference>
<reference evidence="1" key="1">
    <citation type="journal article" date="2023" name="Science">
        <title>Genome structures resolve the early diversification of teleost fishes.</title>
        <authorList>
            <person name="Parey E."/>
            <person name="Louis A."/>
            <person name="Montfort J."/>
            <person name="Bouchez O."/>
            <person name="Roques C."/>
            <person name="Iampietro C."/>
            <person name="Lluch J."/>
            <person name="Castinel A."/>
            <person name="Donnadieu C."/>
            <person name="Desvignes T."/>
            <person name="Floi Bucao C."/>
            <person name="Jouanno E."/>
            <person name="Wen M."/>
            <person name="Mejri S."/>
            <person name="Dirks R."/>
            <person name="Jansen H."/>
            <person name="Henkel C."/>
            <person name="Chen W.J."/>
            <person name="Zahm M."/>
            <person name="Cabau C."/>
            <person name="Klopp C."/>
            <person name="Thompson A.W."/>
            <person name="Robinson-Rechavi M."/>
            <person name="Braasch I."/>
            <person name="Lecointre G."/>
            <person name="Bobe J."/>
            <person name="Postlethwait J.H."/>
            <person name="Berthelot C."/>
            <person name="Roest Crollius H."/>
            <person name="Guiguen Y."/>
        </authorList>
    </citation>
    <scope>NUCLEOTIDE SEQUENCE</scope>
    <source>
        <strain evidence="1">NC1722</strain>
    </source>
</reference>
<protein>
    <submittedName>
        <fullName evidence="1">Uncharacterized protein</fullName>
    </submittedName>
</protein>